<protein>
    <submittedName>
        <fullName evidence="1">Uncharacterized protein</fullName>
    </submittedName>
</protein>
<dbReference type="AlphaFoldDB" id="A0A0P0RGA9"/>
<reference evidence="1 2" key="1">
    <citation type="journal article" date="2014" name="Genome Announc.">
        <title>Draft Genome Sequence of the Haloacid-Degrading Burkholderia caribensis Strain MBA4.</title>
        <authorList>
            <person name="Pan Y."/>
            <person name="Kong K.F."/>
            <person name="Tsang J.S."/>
        </authorList>
    </citation>
    <scope>NUCLEOTIDE SEQUENCE [LARGE SCALE GENOMIC DNA]</scope>
    <source>
        <strain evidence="1 2">MBA4</strain>
    </source>
</reference>
<accession>A0A0P0RGA9</accession>
<evidence type="ECO:0000313" key="1">
    <source>
        <dbReference type="EMBL" id="ALL67510.1"/>
    </source>
</evidence>
<proteinExistence type="predicted"/>
<dbReference type="Proteomes" id="UP000019146">
    <property type="component" value="Chromosome 2"/>
</dbReference>
<gene>
    <name evidence="1" type="ORF">K788_0008146</name>
</gene>
<sequence length="42" mass="4421">MVALMRAAGHVSPLRASSICDILHAHGVGHANGSMEEQCEFS</sequence>
<dbReference type="EMBL" id="CP012747">
    <property type="protein sequence ID" value="ALL67510.1"/>
    <property type="molecule type" value="Genomic_DNA"/>
</dbReference>
<organism evidence="1 2">
    <name type="scientific">Paraburkholderia caribensis MBA4</name>
    <dbReference type="NCBI Taxonomy" id="1323664"/>
    <lineage>
        <taxon>Bacteria</taxon>
        <taxon>Pseudomonadati</taxon>
        <taxon>Pseudomonadota</taxon>
        <taxon>Betaproteobacteria</taxon>
        <taxon>Burkholderiales</taxon>
        <taxon>Burkholderiaceae</taxon>
        <taxon>Paraburkholderia</taxon>
    </lineage>
</organism>
<name>A0A0P0RGA9_9BURK</name>
<evidence type="ECO:0000313" key="2">
    <source>
        <dbReference type="Proteomes" id="UP000019146"/>
    </source>
</evidence>
<dbReference type="KEGG" id="bcai:K788_0008146"/>